<dbReference type="InterPro" id="IPR009057">
    <property type="entry name" value="Homeodomain-like_sf"/>
</dbReference>
<keyword evidence="3" id="KW-0804">Transcription</keyword>
<evidence type="ECO:0000256" key="1">
    <source>
        <dbReference type="ARBA" id="ARBA00023015"/>
    </source>
</evidence>
<dbReference type="InterPro" id="IPR018060">
    <property type="entry name" value="HTH_AraC"/>
</dbReference>
<protein>
    <submittedName>
        <fullName evidence="5">AraC family transcriptional regulator</fullName>
    </submittedName>
</protein>
<dbReference type="InterPro" id="IPR018062">
    <property type="entry name" value="HTH_AraC-typ_CS"/>
</dbReference>
<proteinExistence type="predicted"/>
<name>A0A4R0IHM0_9ACTN</name>
<accession>A0A4R0IHM0</accession>
<evidence type="ECO:0000256" key="2">
    <source>
        <dbReference type="ARBA" id="ARBA00023125"/>
    </source>
</evidence>
<evidence type="ECO:0000256" key="3">
    <source>
        <dbReference type="ARBA" id="ARBA00023163"/>
    </source>
</evidence>
<evidence type="ECO:0000259" key="4">
    <source>
        <dbReference type="PROSITE" id="PS01124"/>
    </source>
</evidence>
<dbReference type="Pfam" id="PF14525">
    <property type="entry name" value="AraC_binding_2"/>
    <property type="match status" value="1"/>
</dbReference>
<dbReference type="InterPro" id="IPR035418">
    <property type="entry name" value="AraC-bd_2"/>
</dbReference>
<dbReference type="Proteomes" id="UP000292695">
    <property type="component" value="Unassembled WGS sequence"/>
</dbReference>
<dbReference type="SUPFAM" id="SSF46689">
    <property type="entry name" value="Homeodomain-like"/>
    <property type="match status" value="2"/>
</dbReference>
<dbReference type="OrthoDB" id="5464689at2"/>
<keyword evidence="2" id="KW-0238">DNA-binding</keyword>
<dbReference type="Gene3D" id="1.10.10.60">
    <property type="entry name" value="Homeodomain-like"/>
    <property type="match status" value="1"/>
</dbReference>
<comment type="caution">
    <text evidence="5">The sequence shown here is derived from an EMBL/GenBank/DDBJ whole genome shotgun (WGS) entry which is preliminary data.</text>
</comment>
<dbReference type="EMBL" id="SJKA01000006">
    <property type="protein sequence ID" value="TCC32109.1"/>
    <property type="molecule type" value="Genomic_DNA"/>
</dbReference>
<dbReference type="PANTHER" id="PTHR46796">
    <property type="entry name" value="HTH-TYPE TRANSCRIPTIONAL ACTIVATOR RHAS-RELATED"/>
    <property type="match status" value="1"/>
</dbReference>
<dbReference type="PANTHER" id="PTHR46796:SF12">
    <property type="entry name" value="HTH-TYPE DNA-BINDING TRANSCRIPTIONAL ACTIVATOR EUTR"/>
    <property type="match status" value="1"/>
</dbReference>
<organism evidence="5 6">
    <name type="scientific">Kribbella sindirgiensis</name>
    <dbReference type="NCBI Taxonomy" id="1124744"/>
    <lineage>
        <taxon>Bacteria</taxon>
        <taxon>Bacillati</taxon>
        <taxon>Actinomycetota</taxon>
        <taxon>Actinomycetes</taxon>
        <taxon>Propionibacteriales</taxon>
        <taxon>Kribbellaceae</taxon>
        <taxon>Kribbella</taxon>
    </lineage>
</organism>
<keyword evidence="1" id="KW-0805">Transcription regulation</keyword>
<keyword evidence="6" id="KW-1185">Reference proteome</keyword>
<dbReference type="AlphaFoldDB" id="A0A4R0IHM0"/>
<evidence type="ECO:0000313" key="5">
    <source>
        <dbReference type="EMBL" id="TCC32109.1"/>
    </source>
</evidence>
<dbReference type="PROSITE" id="PS01124">
    <property type="entry name" value="HTH_ARAC_FAMILY_2"/>
    <property type="match status" value="1"/>
</dbReference>
<dbReference type="SMART" id="SM00342">
    <property type="entry name" value="HTH_ARAC"/>
    <property type="match status" value="1"/>
</dbReference>
<evidence type="ECO:0000313" key="6">
    <source>
        <dbReference type="Proteomes" id="UP000292695"/>
    </source>
</evidence>
<feature type="domain" description="HTH araC/xylS-type" evidence="4">
    <location>
        <begin position="226"/>
        <end position="327"/>
    </location>
</feature>
<dbReference type="InterPro" id="IPR050204">
    <property type="entry name" value="AraC_XylS_family_regulators"/>
</dbReference>
<dbReference type="Pfam" id="PF12833">
    <property type="entry name" value="HTH_18"/>
    <property type="match status" value="1"/>
</dbReference>
<reference evidence="5 6" key="1">
    <citation type="submission" date="2019-02" db="EMBL/GenBank/DDBJ databases">
        <title>Kribbella capetownensis sp. nov. and Kribbella speibonae sp. nov., isolated from soil.</title>
        <authorList>
            <person name="Curtis S.M."/>
            <person name="Norton I."/>
            <person name="Everest G.J."/>
            <person name="Meyers P.R."/>
        </authorList>
    </citation>
    <scope>NUCLEOTIDE SEQUENCE [LARGE SCALE GENOMIC DNA]</scope>
    <source>
        <strain evidence="5 6">DSM 27082</strain>
    </source>
</reference>
<dbReference type="GO" id="GO:0043565">
    <property type="term" value="F:sequence-specific DNA binding"/>
    <property type="evidence" value="ECO:0007669"/>
    <property type="project" value="InterPro"/>
</dbReference>
<dbReference type="GO" id="GO:0003700">
    <property type="term" value="F:DNA-binding transcription factor activity"/>
    <property type="evidence" value="ECO:0007669"/>
    <property type="project" value="InterPro"/>
</dbReference>
<gene>
    <name evidence="5" type="ORF">E0H50_17910</name>
</gene>
<dbReference type="PROSITE" id="PS00041">
    <property type="entry name" value="HTH_ARAC_FAMILY_1"/>
    <property type="match status" value="1"/>
</dbReference>
<sequence>MKVGEYVPLGGHEVLRTRDVDEARFRVGQTFADHRLAISRQPERFEARHHVVPLGSMALCYLDYGSEVWLTPGPIDDMVLVHLPLKGAVDTYGHRERLLSTSATATIAQPDQPFAMHWQAASPHLLVRFSATELRHALAGMIDADLKQSLSFTLGQDLRTERMSAWVDVVKLVCRQVDSGHDLLTHPLAVRNLEELLTSSFLLGSTHSWTEQLHAPAHSAAPRCLRIALEFLHAHPADPITVEDVASAAGVGVRALQEAFRRHLDTTPTAYLRSLRLERARKDLEAGRPASTSVTDIALRWGFVHLSRFAADYRKAFGESPRETLRR</sequence>